<dbReference type="InterPro" id="IPR015421">
    <property type="entry name" value="PyrdxlP-dep_Trfase_major"/>
</dbReference>
<dbReference type="Proteomes" id="UP000004956">
    <property type="component" value="Unassembled WGS sequence"/>
</dbReference>
<keyword evidence="8" id="KW-1185">Reference proteome</keyword>
<dbReference type="InterPro" id="IPR006311">
    <property type="entry name" value="TAT_signal"/>
</dbReference>
<dbReference type="InterPro" id="IPR004839">
    <property type="entry name" value="Aminotransferase_I/II_large"/>
</dbReference>
<accession>H3KDM1</accession>
<evidence type="ECO:0000256" key="5">
    <source>
        <dbReference type="SAM" id="SignalP"/>
    </source>
</evidence>
<dbReference type="GO" id="GO:0008483">
    <property type="term" value="F:transaminase activity"/>
    <property type="evidence" value="ECO:0007669"/>
    <property type="project" value="UniProtKB-KW"/>
</dbReference>
<dbReference type="Pfam" id="PF00155">
    <property type="entry name" value="Aminotran_1_2"/>
    <property type="match status" value="1"/>
</dbReference>
<dbReference type="CDD" id="cd00609">
    <property type="entry name" value="AAT_like"/>
    <property type="match status" value="1"/>
</dbReference>
<feature type="signal peptide" evidence="5">
    <location>
        <begin position="1"/>
        <end position="24"/>
    </location>
</feature>
<organism evidence="7 8">
    <name type="scientific">Sutterella parvirubra YIT 11816</name>
    <dbReference type="NCBI Taxonomy" id="762967"/>
    <lineage>
        <taxon>Bacteria</taxon>
        <taxon>Pseudomonadati</taxon>
        <taxon>Pseudomonadota</taxon>
        <taxon>Betaproteobacteria</taxon>
        <taxon>Burkholderiales</taxon>
        <taxon>Sutterellaceae</taxon>
        <taxon>Sutterella</taxon>
    </lineage>
</organism>
<protein>
    <submittedName>
        <fullName evidence="7">Putative histidinol-phosphate transaminase</fullName>
    </submittedName>
</protein>
<keyword evidence="5" id="KW-0732">Signal</keyword>
<dbReference type="OrthoDB" id="9813612at2"/>
<dbReference type="HOGENOM" id="CLU_017584_3_3_4"/>
<dbReference type="PROSITE" id="PS51318">
    <property type="entry name" value="TAT"/>
    <property type="match status" value="1"/>
</dbReference>
<dbReference type="PATRIC" id="fig|762967.3.peg.661"/>
<dbReference type="PANTHER" id="PTHR43643:SF3">
    <property type="entry name" value="HISTIDINOL-PHOSPHATE AMINOTRANSFERASE"/>
    <property type="match status" value="1"/>
</dbReference>
<dbReference type="PANTHER" id="PTHR43643">
    <property type="entry name" value="HISTIDINOL-PHOSPHATE AMINOTRANSFERASE 2"/>
    <property type="match status" value="1"/>
</dbReference>
<sequence>MPIQRRNLLKALPVALATASAASAATNVLAAASAAAPAPSAQNPILACFNENPLGLSAKAREAVAESAARCNRYPFAAVEQLRAACAAFIGGKPEQITLSQGSAEAIRASIEAYKTENVQLVIPELTYGDGEMCAVRNGIPVTKVKMGPDWSIDIEGMKAAVANHKGPSIVYFVNPNNPTSTIVDSKVLNDWIRSKPANTMFLVDEAYAEFVEDKAFVSTATLVQEGLENVIVLKTFSKLFAMAGLRLGFAYAAKPVAEKVRNHIAYDIFQNVPAIAAGLAELNDEAFLAESRRVNAASKKIIVEALAGLGMRTLPSQTNFVFAELPKGVTLEAFAGALKEKFVMVGRPFPPATNWVRISMVSEADSAYMAEQMKALRAAKKI</sequence>
<dbReference type="Gene3D" id="3.90.1150.10">
    <property type="entry name" value="Aspartate Aminotransferase, domain 1"/>
    <property type="match status" value="1"/>
</dbReference>
<proteinExistence type="inferred from homology"/>
<evidence type="ECO:0000256" key="4">
    <source>
        <dbReference type="ARBA" id="ARBA00022898"/>
    </source>
</evidence>
<comment type="similarity">
    <text evidence="1">Belongs to the class-II pyridoxal-phosphate-dependent aminotransferase family. Histidinol-phosphate aminotransferase subfamily.</text>
</comment>
<dbReference type="RefSeq" id="WP_008541537.1">
    <property type="nucleotide sequence ID" value="NZ_JH604924.1"/>
</dbReference>
<dbReference type="InterPro" id="IPR015424">
    <property type="entry name" value="PyrdxlP-dep_Trfase"/>
</dbReference>
<dbReference type="InterPro" id="IPR050106">
    <property type="entry name" value="HistidinolP_aminotransfase"/>
</dbReference>
<dbReference type="Gene3D" id="3.40.640.10">
    <property type="entry name" value="Type I PLP-dependent aspartate aminotransferase-like (Major domain)"/>
    <property type="match status" value="1"/>
</dbReference>
<dbReference type="InterPro" id="IPR015422">
    <property type="entry name" value="PyrdxlP-dep_Trfase_small"/>
</dbReference>
<evidence type="ECO:0000313" key="7">
    <source>
        <dbReference type="EMBL" id="EHY31789.1"/>
    </source>
</evidence>
<evidence type="ECO:0000256" key="2">
    <source>
        <dbReference type="ARBA" id="ARBA00022576"/>
    </source>
</evidence>
<feature type="chain" id="PRO_5003588088" evidence="5">
    <location>
        <begin position="25"/>
        <end position="383"/>
    </location>
</feature>
<evidence type="ECO:0000256" key="1">
    <source>
        <dbReference type="ARBA" id="ARBA00007970"/>
    </source>
</evidence>
<dbReference type="GO" id="GO:0030170">
    <property type="term" value="F:pyridoxal phosphate binding"/>
    <property type="evidence" value="ECO:0007669"/>
    <property type="project" value="InterPro"/>
</dbReference>
<keyword evidence="2" id="KW-0032">Aminotransferase</keyword>
<feature type="domain" description="Aminotransferase class I/classII large" evidence="6">
    <location>
        <begin position="48"/>
        <end position="372"/>
    </location>
</feature>
<gene>
    <name evidence="7" type="ORF">HMPREF9440_00830</name>
</gene>
<dbReference type="AlphaFoldDB" id="H3KDM1"/>
<keyword evidence="3" id="KW-0808">Transferase</keyword>
<dbReference type="STRING" id="762967.HMPREF9440_00830"/>
<comment type="caution">
    <text evidence="7">The sequence shown here is derived from an EMBL/GenBank/DDBJ whole genome shotgun (WGS) entry which is preliminary data.</text>
</comment>
<evidence type="ECO:0000259" key="6">
    <source>
        <dbReference type="Pfam" id="PF00155"/>
    </source>
</evidence>
<reference evidence="7 8" key="1">
    <citation type="submission" date="2011-11" db="EMBL/GenBank/DDBJ databases">
        <authorList>
            <person name="Weinstock G."/>
            <person name="Sodergren E."/>
            <person name="Clifton S."/>
            <person name="Fulton L."/>
            <person name="Fulton B."/>
            <person name="Courtney L."/>
            <person name="Fronick C."/>
            <person name="Harrison M."/>
            <person name="Strong C."/>
            <person name="Farmer C."/>
            <person name="Delahaunty K."/>
            <person name="Markovic C."/>
            <person name="Hall O."/>
            <person name="Minx P."/>
            <person name="Tomlinson C."/>
            <person name="Mitreva M."/>
            <person name="Hou S."/>
            <person name="Chen J."/>
            <person name="Wollam A."/>
            <person name="Pepin K.H."/>
            <person name="Johnson M."/>
            <person name="Bhonagiri V."/>
            <person name="Zhang X."/>
            <person name="Suruliraj S."/>
            <person name="Warren W."/>
            <person name="Chinwalla A."/>
            <person name="Mardis E.R."/>
            <person name="Wilson R.K."/>
        </authorList>
    </citation>
    <scope>NUCLEOTIDE SEQUENCE [LARGE SCALE GENOMIC DNA]</scope>
    <source>
        <strain evidence="7 8">YIT 11816</strain>
    </source>
</reference>
<evidence type="ECO:0000313" key="8">
    <source>
        <dbReference type="Proteomes" id="UP000004956"/>
    </source>
</evidence>
<dbReference type="SUPFAM" id="SSF53383">
    <property type="entry name" value="PLP-dependent transferases"/>
    <property type="match status" value="1"/>
</dbReference>
<dbReference type="EMBL" id="AFBQ01000115">
    <property type="protein sequence ID" value="EHY31789.1"/>
    <property type="molecule type" value="Genomic_DNA"/>
</dbReference>
<name>H3KDM1_9BURK</name>
<keyword evidence="4" id="KW-0663">Pyridoxal phosphate</keyword>
<evidence type="ECO:0000256" key="3">
    <source>
        <dbReference type="ARBA" id="ARBA00022679"/>
    </source>
</evidence>